<dbReference type="CDD" id="cd00067">
    <property type="entry name" value="GAL4"/>
    <property type="match status" value="1"/>
</dbReference>
<keyword evidence="10" id="KW-1185">Reference proteome</keyword>
<dbReference type="GO" id="GO:0003677">
    <property type="term" value="F:DNA binding"/>
    <property type="evidence" value="ECO:0007669"/>
    <property type="project" value="UniProtKB-KW"/>
</dbReference>
<evidence type="ECO:0000256" key="1">
    <source>
        <dbReference type="ARBA" id="ARBA00023015"/>
    </source>
</evidence>
<dbReference type="Proteomes" id="UP001295794">
    <property type="component" value="Unassembled WGS sequence"/>
</dbReference>
<dbReference type="EMBL" id="CAVNYO010000403">
    <property type="protein sequence ID" value="CAK5274540.1"/>
    <property type="molecule type" value="Genomic_DNA"/>
</dbReference>
<evidence type="ECO:0000256" key="2">
    <source>
        <dbReference type="ARBA" id="ARBA00023125"/>
    </source>
</evidence>
<evidence type="ECO:0000313" key="7">
    <source>
        <dbReference type="EMBL" id="CAK5261803.1"/>
    </source>
</evidence>
<dbReference type="InterPro" id="IPR051127">
    <property type="entry name" value="Fungal_SecMet_Regulators"/>
</dbReference>
<feature type="domain" description="Zn(2)-C6 fungal-type" evidence="6">
    <location>
        <begin position="27"/>
        <end position="60"/>
    </location>
</feature>
<keyword evidence="3" id="KW-0804">Transcription</keyword>
<accession>A0AAD2Q097</accession>
<gene>
    <name evidence="7" type="ORF">MYCIT1_LOCUS10</name>
    <name evidence="9" type="ORF">MYCIT1_LOCUS21769</name>
    <name evidence="8" type="ORF">MYCIT1_LOCUS313</name>
</gene>
<evidence type="ECO:0000313" key="9">
    <source>
        <dbReference type="EMBL" id="CAK5274540.1"/>
    </source>
</evidence>
<dbReference type="EMBL" id="CAVNYO010000001">
    <property type="protein sequence ID" value="CAK5261803.1"/>
    <property type="molecule type" value="Genomic_DNA"/>
</dbReference>
<dbReference type="InterPro" id="IPR036864">
    <property type="entry name" value="Zn2-C6_fun-type_DNA-bd_sf"/>
</dbReference>
<dbReference type="EMBL" id="CAVNYO010000004">
    <property type="protein sequence ID" value="CAK5261965.1"/>
    <property type="molecule type" value="Genomic_DNA"/>
</dbReference>
<dbReference type="SMART" id="SM00066">
    <property type="entry name" value="GAL4"/>
    <property type="match status" value="1"/>
</dbReference>
<evidence type="ECO:0000256" key="5">
    <source>
        <dbReference type="SAM" id="MobiDB-lite"/>
    </source>
</evidence>
<dbReference type="Pfam" id="PF00172">
    <property type="entry name" value="Zn_clus"/>
    <property type="match status" value="1"/>
</dbReference>
<dbReference type="Gene3D" id="4.10.240.10">
    <property type="entry name" value="Zn(2)-C6 fungal-type DNA-binding domain"/>
    <property type="match status" value="1"/>
</dbReference>
<dbReference type="AlphaFoldDB" id="A0AAD2Q097"/>
<keyword evidence="2" id="KW-0238">DNA-binding</keyword>
<keyword evidence="1" id="KW-0805">Transcription regulation</keyword>
<dbReference type="PANTHER" id="PTHR47424">
    <property type="entry name" value="REGULATORY PROTEIN GAL4"/>
    <property type="match status" value="1"/>
</dbReference>
<evidence type="ECO:0000256" key="4">
    <source>
        <dbReference type="ARBA" id="ARBA00023242"/>
    </source>
</evidence>
<name>A0AAD2Q097_9AGAR</name>
<evidence type="ECO:0000259" key="6">
    <source>
        <dbReference type="PROSITE" id="PS50048"/>
    </source>
</evidence>
<dbReference type="SUPFAM" id="SSF57701">
    <property type="entry name" value="Zn2/Cys6 DNA-binding domain"/>
    <property type="match status" value="1"/>
</dbReference>
<evidence type="ECO:0000313" key="8">
    <source>
        <dbReference type="EMBL" id="CAK5261965.1"/>
    </source>
</evidence>
<proteinExistence type="predicted"/>
<reference evidence="7" key="1">
    <citation type="submission" date="2023-11" db="EMBL/GenBank/DDBJ databases">
        <authorList>
            <person name="De Vega J J."/>
            <person name="De Vega J J."/>
        </authorList>
    </citation>
    <scope>NUCLEOTIDE SEQUENCE</scope>
</reference>
<dbReference type="PROSITE" id="PS50048">
    <property type="entry name" value="ZN2_CY6_FUNGAL_2"/>
    <property type="match status" value="1"/>
</dbReference>
<dbReference type="PROSITE" id="PS00463">
    <property type="entry name" value="ZN2_CY6_FUNGAL_1"/>
    <property type="match status" value="1"/>
</dbReference>
<protein>
    <recommendedName>
        <fullName evidence="6">Zn(2)-C6 fungal-type domain-containing protein</fullName>
    </recommendedName>
</protein>
<comment type="caution">
    <text evidence="7">The sequence shown here is derived from an EMBL/GenBank/DDBJ whole genome shotgun (WGS) entry which is preliminary data.</text>
</comment>
<sequence length="175" mass="19265">MPPASKSTDRRRAHGAHCAKPSRAFVACSHCRRRKIRCLTNDVTQEPCRRCVQKGLFCEYRAVSEDEKDSLSASPTAGSADLSEYGGSDTSECSPYLPHHTLLPSPTWPPPSPNAWPVPSYVYPVEPGFVYNHLPEAGPFGHDAFSSNALSITVKQEDEQQFLSPYSWGWGAGLQ</sequence>
<evidence type="ECO:0000256" key="3">
    <source>
        <dbReference type="ARBA" id="ARBA00023163"/>
    </source>
</evidence>
<evidence type="ECO:0000313" key="10">
    <source>
        <dbReference type="Proteomes" id="UP001295794"/>
    </source>
</evidence>
<feature type="region of interest" description="Disordered" evidence="5">
    <location>
        <begin position="69"/>
        <end position="93"/>
    </location>
</feature>
<dbReference type="PANTHER" id="PTHR47424:SF3">
    <property type="entry name" value="REGULATORY PROTEIN GAL4"/>
    <property type="match status" value="1"/>
</dbReference>
<dbReference type="GO" id="GO:0008270">
    <property type="term" value="F:zinc ion binding"/>
    <property type="evidence" value="ECO:0007669"/>
    <property type="project" value="InterPro"/>
</dbReference>
<keyword evidence="4" id="KW-0539">Nucleus</keyword>
<dbReference type="InterPro" id="IPR001138">
    <property type="entry name" value="Zn2Cys6_DnaBD"/>
</dbReference>
<organism evidence="7 10">
    <name type="scientific">Mycena citricolor</name>
    <dbReference type="NCBI Taxonomy" id="2018698"/>
    <lineage>
        <taxon>Eukaryota</taxon>
        <taxon>Fungi</taxon>
        <taxon>Dikarya</taxon>
        <taxon>Basidiomycota</taxon>
        <taxon>Agaricomycotina</taxon>
        <taxon>Agaricomycetes</taxon>
        <taxon>Agaricomycetidae</taxon>
        <taxon>Agaricales</taxon>
        <taxon>Marasmiineae</taxon>
        <taxon>Mycenaceae</taxon>
        <taxon>Mycena</taxon>
    </lineage>
</organism>
<dbReference type="GO" id="GO:0000981">
    <property type="term" value="F:DNA-binding transcription factor activity, RNA polymerase II-specific"/>
    <property type="evidence" value="ECO:0007669"/>
    <property type="project" value="InterPro"/>
</dbReference>